<dbReference type="PROSITE" id="PS51257">
    <property type="entry name" value="PROKAR_LIPOPROTEIN"/>
    <property type="match status" value="1"/>
</dbReference>
<gene>
    <name evidence="2" type="ORF">OLW01_10270</name>
</gene>
<accession>A0ABY7AIY8</accession>
<evidence type="ECO:0000313" key="3">
    <source>
        <dbReference type="Proteomes" id="UP001163726"/>
    </source>
</evidence>
<evidence type="ECO:0008006" key="4">
    <source>
        <dbReference type="Google" id="ProtNLM"/>
    </source>
</evidence>
<proteinExistence type="predicted"/>
<evidence type="ECO:0000256" key="1">
    <source>
        <dbReference type="SAM" id="SignalP"/>
    </source>
</evidence>
<feature type="signal peptide" evidence="1">
    <location>
        <begin position="1"/>
        <end position="18"/>
    </location>
</feature>
<keyword evidence="1" id="KW-0732">Signal</keyword>
<dbReference type="EMBL" id="CP109965">
    <property type="protein sequence ID" value="WAJ69553.1"/>
    <property type="molecule type" value="Genomic_DNA"/>
</dbReference>
<sequence length="95" mass="10599">MIKYFAIFSLLISLSCVAEHSSEQSYASSDHSLAVTTESVELITPDINDDHQAVLVSFSDLLPKTNISKAHIVVYRGISYHRPFSYSIRAPPHFS</sequence>
<protein>
    <recommendedName>
        <fullName evidence="4">SbsA Ig-like domain-containing protein</fullName>
    </recommendedName>
</protein>
<keyword evidence="3" id="KW-1185">Reference proteome</keyword>
<dbReference type="RefSeq" id="WP_268073826.1">
    <property type="nucleotide sequence ID" value="NZ_CP109965.1"/>
</dbReference>
<reference evidence="2" key="1">
    <citation type="submission" date="2022-10" db="EMBL/GenBank/DDBJ databases">
        <title>Catenovulum adriacola sp. nov. isolated in the Harbour of Susak.</title>
        <authorList>
            <person name="Schoch T."/>
            <person name="Reich S.J."/>
            <person name="Stoeferle S."/>
            <person name="Flaiz M."/>
            <person name="Kazda M."/>
            <person name="Riedel C.U."/>
            <person name="Duerre P."/>
        </authorList>
    </citation>
    <scope>NUCLEOTIDE SEQUENCE</scope>
    <source>
        <strain evidence="2">TS8</strain>
    </source>
</reference>
<feature type="chain" id="PRO_5045897541" description="SbsA Ig-like domain-containing protein" evidence="1">
    <location>
        <begin position="19"/>
        <end position="95"/>
    </location>
</feature>
<dbReference type="Proteomes" id="UP001163726">
    <property type="component" value="Chromosome"/>
</dbReference>
<evidence type="ECO:0000313" key="2">
    <source>
        <dbReference type="EMBL" id="WAJ69553.1"/>
    </source>
</evidence>
<name>A0ABY7AIY8_9ALTE</name>
<organism evidence="2 3">
    <name type="scientific">Catenovulum adriaticum</name>
    <dbReference type="NCBI Taxonomy" id="2984846"/>
    <lineage>
        <taxon>Bacteria</taxon>
        <taxon>Pseudomonadati</taxon>
        <taxon>Pseudomonadota</taxon>
        <taxon>Gammaproteobacteria</taxon>
        <taxon>Alteromonadales</taxon>
        <taxon>Alteromonadaceae</taxon>
        <taxon>Catenovulum</taxon>
    </lineage>
</organism>